<dbReference type="GO" id="GO:0004252">
    <property type="term" value="F:serine-type endopeptidase activity"/>
    <property type="evidence" value="ECO:0007669"/>
    <property type="project" value="InterPro"/>
</dbReference>
<reference evidence="3" key="1">
    <citation type="submission" date="2023-01" db="EMBL/GenBank/DDBJ databases">
        <title>Colletotrichum chrysophilum M932 genome sequence.</title>
        <authorList>
            <person name="Baroncelli R."/>
        </authorList>
    </citation>
    <scope>NUCLEOTIDE SEQUENCE</scope>
    <source>
        <strain evidence="3">M932</strain>
    </source>
</reference>
<feature type="region of interest" description="Disordered" evidence="1">
    <location>
        <begin position="881"/>
        <end position="901"/>
    </location>
</feature>
<evidence type="ECO:0000313" key="4">
    <source>
        <dbReference type="Proteomes" id="UP001243330"/>
    </source>
</evidence>
<dbReference type="SUPFAM" id="SSF52743">
    <property type="entry name" value="Subtilisin-like"/>
    <property type="match status" value="1"/>
</dbReference>
<gene>
    <name evidence="3" type="ORF">CCHR01_14018</name>
</gene>
<feature type="compositionally biased region" description="Basic and acidic residues" evidence="1">
    <location>
        <begin position="641"/>
        <end position="651"/>
    </location>
</feature>
<keyword evidence="3" id="KW-0645">Protease</keyword>
<protein>
    <submittedName>
        <fullName evidence="3">Intracellular serine protease</fullName>
    </submittedName>
</protein>
<evidence type="ECO:0000256" key="1">
    <source>
        <dbReference type="SAM" id="MobiDB-lite"/>
    </source>
</evidence>
<evidence type="ECO:0000313" key="3">
    <source>
        <dbReference type="EMBL" id="KAK1843361.1"/>
    </source>
</evidence>
<feature type="domain" description="Peptidase S8/S53" evidence="2">
    <location>
        <begin position="666"/>
        <end position="871"/>
    </location>
</feature>
<sequence length="955" mass="106967">MSSTDDDATTGDEGDVVDQPNSFAVQVRHLITTFLKEKPIQTEPSEIPSDPEFRQKYERMILPLVRRWPSEPAAPNFVHEIVESQSELKINGIPRFFMRKHKIFFLEIAISNDFQQLAQPLLSNDDTMLHHVIRKDPRQRSGNQNALSGEPDDVPWILLFCDMIQKGIESRSLSLEDAAEIVSKTNKREETCLHLALIEDLPNVCRLIDLVDETALKKKRDNGNTPLHDALAFSKRFVVPTPRCKTPTLRMEMSLEASQHQDASSQVDEKPPNCCNEPALGLKMSAEMSQSEVISSQLSNDLPPCNTCLKWEKDYRATKTQRSHIICKLIKKCPEGLAFINKAGKSPFSEHVMGREEYRQRKGYGKTGAGGGQQKSAGNNFILRNKTAQSNEMSTLQKPDCSTASKDRYHFSMEVEKLLWEQAFQIKDYEQARLCLVPKIDGVKAKETLDPEFDKDSSKSPEELRDSSSRALKSVFSWLTGPKNVKRILKLVVEDNENFPCSERDVRECLDKLEDVRYLDWKRPNMSAPTLLKAPNVVELWLYSTGINAVLSSWADKGGLQRLQKGIETIKSNQDNVEEFKKRLQDWYSKPGRGVAPQVFEKYPSTVPARNNGTQNHNDVTAKASNDWFGTLDRIVKKLRQEASSRTRTGNEEDDSDDEEDTTHYIKVALLDDGVDPESGSGKFMSGWGWPRPSEPAGAFYSSGERRHGNAMAKMITRACPFVRLYVAKLDAAETSEEPSHPTFEVAQATEAILWAIEMKVEVISMSWNVMLGENSVEKRGLQDAILAAQREGILMFCAASEKKPTETDDKSWPCGFAETISIGAASERRNAQDYVGDDANFILPLDADGAGSGSSAATALSAGLASLILYSFKKARYDKDNKQSEKLPKRPGNSSSAEEEVPHILMRNVLDSLCKRKDSKYVDINMLGSSVTFAGIANQYQQLDTTTSDIITFG</sequence>
<dbReference type="Gene3D" id="3.40.50.200">
    <property type="entry name" value="Peptidase S8/S53 domain"/>
    <property type="match status" value="1"/>
</dbReference>
<feature type="compositionally biased region" description="Acidic residues" evidence="1">
    <location>
        <begin position="652"/>
        <end position="661"/>
    </location>
</feature>
<comment type="caution">
    <text evidence="3">The sequence shown here is derived from an EMBL/GenBank/DDBJ whole genome shotgun (WGS) entry which is preliminary data.</text>
</comment>
<feature type="region of interest" description="Disordered" evidence="1">
    <location>
        <begin position="641"/>
        <end position="661"/>
    </location>
</feature>
<keyword evidence="3" id="KW-0378">Hydrolase</keyword>
<dbReference type="InterPro" id="IPR036852">
    <property type="entry name" value="Peptidase_S8/S53_dom_sf"/>
</dbReference>
<dbReference type="Pfam" id="PF00082">
    <property type="entry name" value="Peptidase_S8"/>
    <property type="match status" value="1"/>
</dbReference>
<dbReference type="EMBL" id="JAQOWY010000362">
    <property type="protein sequence ID" value="KAK1843361.1"/>
    <property type="molecule type" value="Genomic_DNA"/>
</dbReference>
<proteinExistence type="predicted"/>
<evidence type="ECO:0000259" key="2">
    <source>
        <dbReference type="Pfam" id="PF00082"/>
    </source>
</evidence>
<dbReference type="AlphaFoldDB" id="A0AAD9EG03"/>
<name>A0AAD9EG03_9PEZI</name>
<organism evidence="3 4">
    <name type="scientific">Colletotrichum chrysophilum</name>
    <dbReference type="NCBI Taxonomy" id="1836956"/>
    <lineage>
        <taxon>Eukaryota</taxon>
        <taxon>Fungi</taxon>
        <taxon>Dikarya</taxon>
        <taxon>Ascomycota</taxon>
        <taxon>Pezizomycotina</taxon>
        <taxon>Sordariomycetes</taxon>
        <taxon>Hypocreomycetidae</taxon>
        <taxon>Glomerellales</taxon>
        <taxon>Glomerellaceae</taxon>
        <taxon>Colletotrichum</taxon>
        <taxon>Colletotrichum gloeosporioides species complex</taxon>
    </lineage>
</organism>
<accession>A0AAD9EG03</accession>
<dbReference type="GO" id="GO:0006508">
    <property type="term" value="P:proteolysis"/>
    <property type="evidence" value="ECO:0007669"/>
    <property type="project" value="UniProtKB-KW"/>
</dbReference>
<dbReference type="InterPro" id="IPR000209">
    <property type="entry name" value="Peptidase_S8/S53_dom"/>
</dbReference>
<dbReference type="Proteomes" id="UP001243330">
    <property type="component" value="Unassembled WGS sequence"/>
</dbReference>
<keyword evidence="4" id="KW-1185">Reference proteome</keyword>